<accession>A0AAD7ETY5</accession>
<dbReference type="InterPro" id="IPR036322">
    <property type="entry name" value="WD40_repeat_dom_sf"/>
</dbReference>
<keyword evidence="3" id="KW-1133">Transmembrane helix</keyword>
<dbReference type="Proteomes" id="UP001218218">
    <property type="component" value="Unassembled WGS sequence"/>
</dbReference>
<protein>
    <submittedName>
        <fullName evidence="4">WD40-repeat-containing domain protein</fullName>
    </submittedName>
</protein>
<keyword evidence="5" id="KW-1185">Reference proteome</keyword>
<evidence type="ECO:0000313" key="5">
    <source>
        <dbReference type="Proteomes" id="UP001218218"/>
    </source>
</evidence>
<keyword evidence="1" id="KW-0853">WD repeat</keyword>
<dbReference type="InterPro" id="IPR050505">
    <property type="entry name" value="WDR55/POC1"/>
</dbReference>
<proteinExistence type="predicted"/>
<feature type="transmembrane region" description="Helical" evidence="3">
    <location>
        <begin position="342"/>
        <end position="360"/>
    </location>
</feature>
<dbReference type="EMBL" id="JARIHO010000013">
    <property type="protein sequence ID" value="KAJ7351648.1"/>
    <property type="molecule type" value="Genomic_DNA"/>
</dbReference>
<name>A0AAD7ETY5_9AGAR</name>
<keyword evidence="2" id="KW-0677">Repeat</keyword>
<dbReference type="PANTHER" id="PTHR44019:SF8">
    <property type="entry name" value="POC1 CENTRIOLAR PROTEIN HOMOLOG"/>
    <property type="match status" value="1"/>
</dbReference>
<dbReference type="SMART" id="SM00320">
    <property type="entry name" value="WD40"/>
    <property type="match status" value="3"/>
</dbReference>
<dbReference type="AlphaFoldDB" id="A0AAD7ETY5"/>
<dbReference type="Gene3D" id="2.130.10.10">
    <property type="entry name" value="YVTN repeat-like/Quinoprotein amine dehydrogenase"/>
    <property type="match status" value="1"/>
</dbReference>
<evidence type="ECO:0000256" key="1">
    <source>
        <dbReference type="ARBA" id="ARBA00022574"/>
    </source>
</evidence>
<comment type="caution">
    <text evidence="4">The sequence shown here is derived from an EMBL/GenBank/DDBJ whole genome shotgun (WGS) entry which is preliminary data.</text>
</comment>
<dbReference type="InterPro" id="IPR001680">
    <property type="entry name" value="WD40_rpt"/>
</dbReference>
<evidence type="ECO:0000313" key="4">
    <source>
        <dbReference type="EMBL" id="KAJ7351648.1"/>
    </source>
</evidence>
<dbReference type="SUPFAM" id="SSF50978">
    <property type="entry name" value="WD40 repeat-like"/>
    <property type="match status" value="1"/>
</dbReference>
<evidence type="ECO:0000256" key="2">
    <source>
        <dbReference type="ARBA" id="ARBA00022737"/>
    </source>
</evidence>
<dbReference type="InterPro" id="IPR015943">
    <property type="entry name" value="WD40/YVTN_repeat-like_dom_sf"/>
</dbReference>
<keyword evidence="3" id="KW-0812">Transmembrane</keyword>
<dbReference type="Pfam" id="PF00400">
    <property type="entry name" value="WD40"/>
    <property type="match status" value="2"/>
</dbReference>
<sequence>MPIPRLPYVQHPGLDRHPGSVLTLAVTEDGAILASGGSQGTRLWNVADMLMLQRPSSASTRGATVVVIWARQADEAQDVLYAGTQNGYFFCWRQKDGVFEETFVIQMPDPGEITAMAFDLTNNRLCLCSRNDMVQSWTISKDPLTGKWLPINIFSRRFPQLSPQAITFAAFDNSQDCDIIVLGFHNSGPMYTIRGKTGETASDWSVGDAAFNWKEGVFCLDDPTSGPAFFRLSDQMKSKTYEIDRTRRNTRPRNVCFGDDGSTLICGSDHGCVYVFDTRSGEKLATLSVGMTEWVRVVTTAEIDDVSVIFAAQTRALDFSEKIFIWKRVQRAPEKSSVWGKYMAWIIKALVVLGCMVFVYQNLEAKIRMLGKAI</sequence>
<gene>
    <name evidence="4" type="ORF">DFH08DRAFT_806364</name>
</gene>
<dbReference type="PANTHER" id="PTHR44019">
    <property type="entry name" value="WD REPEAT-CONTAINING PROTEIN 55"/>
    <property type="match status" value="1"/>
</dbReference>
<organism evidence="4 5">
    <name type="scientific">Mycena albidolilacea</name>
    <dbReference type="NCBI Taxonomy" id="1033008"/>
    <lineage>
        <taxon>Eukaryota</taxon>
        <taxon>Fungi</taxon>
        <taxon>Dikarya</taxon>
        <taxon>Basidiomycota</taxon>
        <taxon>Agaricomycotina</taxon>
        <taxon>Agaricomycetes</taxon>
        <taxon>Agaricomycetidae</taxon>
        <taxon>Agaricales</taxon>
        <taxon>Marasmiineae</taxon>
        <taxon>Mycenaceae</taxon>
        <taxon>Mycena</taxon>
    </lineage>
</organism>
<keyword evidence="3" id="KW-0472">Membrane</keyword>
<evidence type="ECO:0000256" key="3">
    <source>
        <dbReference type="SAM" id="Phobius"/>
    </source>
</evidence>
<reference evidence="4" key="1">
    <citation type="submission" date="2023-03" db="EMBL/GenBank/DDBJ databases">
        <title>Massive genome expansion in bonnet fungi (Mycena s.s.) driven by repeated elements and novel gene families across ecological guilds.</title>
        <authorList>
            <consortium name="Lawrence Berkeley National Laboratory"/>
            <person name="Harder C.B."/>
            <person name="Miyauchi S."/>
            <person name="Viragh M."/>
            <person name="Kuo A."/>
            <person name="Thoen E."/>
            <person name="Andreopoulos B."/>
            <person name="Lu D."/>
            <person name="Skrede I."/>
            <person name="Drula E."/>
            <person name="Henrissat B."/>
            <person name="Morin E."/>
            <person name="Kohler A."/>
            <person name="Barry K."/>
            <person name="LaButti K."/>
            <person name="Morin E."/>
            <person name="Salamov A."/>
            <person name="Lipzen A."/>
            <person name="Mereny Z."/>
            <person name="Hegedus B."/>
            <person name="Baldrian P."/>
            <person name="Stursova M."/>
            <person name="Weitz H."/>
            <person name="Taylor A."/>
            <person name="Grigoriev I.V."/>
            <person name="Nagy L.G."/>
            <person name="Martin F."/>
            <person name="Kauserud H."/>
        </authorList>
    </citation>
    <scope>NUCLEOTIDE SEQUENCE</scope>
    <source>
        <strain evidence="4">CBHHK002</strain>
    </source>
</reference>